<proteinExistence type="predicted"/>
<dbReference type="EMBL" id="NJNR01000036">
    <property type="protein sequence ID" value="RDX07890.1"/>
    <property type="molecule type" value="Genomic_DNA"/>
</dbReference>
<dbReference type="Proteomes" id="UP000257074">
    <property type="component" value="Unassembled WGS sequence"/>
</dbReference>
<reference evidence="1 2" key="1">
    <citation type="journal article" date="2017" name="Anaerobe">
        <title>Quantification, isolation and characterization of Bifidobacterium from the vaginal microbiomes of reproductive aged women.</title>
        <authorList>
            <person name="Freitas A.C."/>
            <person name="Hill J.E."/>
        </authorList>
    </citation>
    <scope>NUCLEOTIDE SEQUENCE [LARGE SCALE GENOMIC DNA]</scope>
    <source>
        <strain evidence="1 2">N6D05</strain>
    </source>
</reference>
<evidence type="ECO:0000313" key="1">
    <source>
        <dbReference type="EMBL" id="RDX07890.1"/>
    </source>
</evidence>
<evidence type="ECO:0000313" key="2">
    <source>
        <dbReference type="Proteomes" id="UP000257074"/>
    </source>
</evidence>
<sequence length="131" mass="14736">MTITHQPQPPSIHTHRLAKLVPAVLATLRTPALTVGFGTAAGYMRVCQCGYVTRDPNRFANHLEHKIGETIMSNPLAFLDDPTPTIRHRLVDTAKHGRIYVCSCGRNYPSLTAMQEHIRAMNERHDDDNHE</sequence>
<accession>A0A1D7MTW0</accession>
<gene>
    <name evidence="1" type="ORF">CE169_07060</name>
</gene>
<protein>
    <submittedName>
        <fullName evidence="1">Uncharacterized protein</fullName>
    </submittedName>
</protein>
<organism evidence="1 2">
    <name type="scientific">Bifidobacterium longum</name>
    <dbReference type="NCBI Taxonomy" id="216816"/>
    <lineage>
        <taxon>Bacteria</taxon>
        <taxon>Bacillati</taxon>
        <taxon>Actinomycetota</taxon>
        <taxon>Actinomycetes</taxon>
        <taxon>Bifidobacteriales</taxon>
        <taxon>Bifidobacteriaceae</taxon>
        <taxon>Bifidobacterium</taxon>
    </lineage>
</organism>
<name>A0A1D7MTW0_BIFLN</name>
<comment type="caution">
    <text evidence="1">The sequence shown here is derived from an EMBL/GenBank/DDBJ whole genome shotgun (WGS) entry which is preliminary data.</text>
</comment>
<dbReference type="RefSeq" id="WP_058101882.1">
    <property type="nucleotide sequence ID" value="NZ_CAXVKO010000005.1"/>
</dbReference>
<dbReference type="AlphaFoldDB" id="A0A1D7MTW0"/>